<feature type="domain" description="Carrier" evidence="5">
    <location>
        <begin position="1118"/>
        <end position="1194"/>
    </location>
</feature>
<dbReference type="InterPro" id="IPR045851">
    <property type="entry name" value="AMP-bd_C_sf"/>
</dbReference>
<evidence type="ECO:0000256" key="3">
    <source>
        <dbReference type="ARBA" id="ARBA00022598"/>
    </source>
</evidence>
<dbReference type="InterPro" id="IPR020845">
    <property type="entry name" value="AMP-binding_CS"/>
</dbReference>
<proteinExistence type="predicted"/>
<dbReference type="SMART" id="SM00823">
    <property type="entry name" value="PKS_PP"/>
    <property type="match status" value="7"/>
</dbReference>
<evidence type="ECO:0000256" key="4">
    <source>
        <dbReference type="SAM" id="MobiDB-lite"/>
    </source>
</evidence>
<dbReference type="InterPro" id="IPR000873">
    <property type="entry name" value="AMP-dep_synth/lig_dom"/>
</dbReference>
<dbReference type="Proteomes" id="UP001338125">
    <property type="component" value="Unassembled WGS sequence"/>
</dbReference>
<feature type="region of interest" description="Disordered" evidence="4">
    <location>
        <begin position="1"/>
        <end position="25"/>
    </location>
</feature>
<dbReference type="CDD" id="cd19531">
    <property type="entry name" value="LCL_NRPS-like"/>
    <property type="match status" value="1"/>
</dbReference>
<dbReference type="CDD" id="cd05918">
    <property type="entry name" value="A_NRPS_SidN3_like"/>
    <property type="match status" value="5"/>
</dbReference>
<dbReference type="Gene3D" id="3.40.50.12780">
    <property type="entry name" value="N-terminal domain of ligase-like"/>
    <property type="match status" value="3"/>
</dbReference>
<evidence type="ECO:0000256" key="1">
    <source>
        <dbReference type="ARBA" id="ARBA00022450"/>
    </source>
</evidence>
<accession>A0ABR0S8H8</accession>
<name>A0ABR0S8H8_9HYPO</name>
<dbReference type="EMBL" id="JAVFKD010000016">
    <property type="protein sequence ID" value="KAK5988142.1"/>
    <property type="molecule type" value="Genomic_DNA"/>
</dbReference>
<dbReference type="Gene3D" id="3.30.559.30">
    <property type="entry name" value="Nonribosomal peptide synthetase, condensation domain"/>
    <property type="match status" value="8"/>
</dbReference>
<dbReference type="PROSITE" id="PS50075">
    <property type="entry name" value="CARRIER"/>
    <property type="match status" value="7"/>
</dbReference>
<dbReference type="InterPro" id="IPR020806">
    <property type="entry name" value="PKS_PP-bd"/>
</dbReference>
<dbReference type="SUPFAM" id="SSF52777">
    <property type="entry name" value="CoA-dependent acyltransferases"/>
    <property type="match status" value="16"/>
</dbReference>
<dbReference type="InterPro" id="IPR023213">
    <property type="entry name" value="CAT-like_dom_sf"/>
</dbReference>
<dbReference type="Gene3D" id="1.10.1200.10">
    <property type="entry name" value="ACP-like"/>
    <property type="match status" value="7"/>
</dbReference>
<dbReference type="SUPFAM" id="SSF53335">
    <property type="entry name" value="S-adenosyl-L-methionine-dependent methyltransferases"/>
    <property type="match status" value="1"/>
</dbReference>
<evidence type="ECO:0000256" key="2">
    <source>
        <dbReference type="ARBA" id="ARBA00022553"/>
    </source>
</evidence>
<organism evidence="6 7">
    <name type="scientific">Cladobotryum mycophilum</name>
    <dbReference type="NCBI Taxonomy" id="491253"/>
    <lineage>
        <taxon>Eukaryota</taxon>
        <taxon>Fungi</taxon>
        <taxon>Dikarya</taxon>
        <taxon>Ascomycota</taxon>
        <taxon>Pezizomycotina</taxon>
        <taxon>Sordariomycetes</taxon>
        <taxon>Hypocreomycetidae</taxon>
        <taxon>Hypocreales</taxon>
        <taxon>Hypocreaceae</taxon>
        <taxon>Cladobotryum</taxon>
    </lineage>
</organism>
<dbReference type="Gene3D" id="3.40.50.150">
    <property type="entry name" value="Vaccinia Virus protein VP39"/>
    <property type="match status" value="1"/>
</dbReference>
<dbReference type="SUPFAM" id="SSF56801">
    <property type="entry name" value="Acetyl-CoA synthetase-like"/>
    <property type="match status" value="6"/>
</dbReference>
<dbReference type="CDD" id="cd19545">
    <property type="entry name" value="FUM14_C_NRPS-like"/>
    <property type="match status" value="4"/>
</dbReference>
<dbReference type="SUPFAM" id="SSF47336">
    <property type="entry name" value="ACP-like"/>
    <property type="match status" value="7"/>
</dbReference>
<feature type="domain" description="Carrier" evidence="5">
    <location>
        <begin position="5873"/>
        <end position="5949"/>
    </location>
</feature>
<dbReference type="Gene3D" id="3.30.559.10">
    <property type="entry name" value="Chloramphenicol acetyltransferase-like domain"/>
    <property type="match status" value="8"/>
</dbReference>
<reference evidence="6 7" key="1">
    <citation type="submission" date="2024-01" db="EMBL/GenBank/DDBJ databases">
        <title>Complete genome of Cladobotryum mycophilum ATHUM6906.</title>
        <authorList>
            <person name="Christinaki A.C."/>
            <person name="Myridakis A.I."/>
            <person name="Kouvelis V.N."/>
        </authorList>
    </citation>
    <scope>NUCLEOTIDE SEQUENCE [LARGE SCALE GENOMIC DNA]</scope>
    <source>
        <strain evidence="6 7">ATHUM6906</strain>
    </source>
</reference>
<keyword evidence="1" id="KW-0596">Phosphopantetheine</keyword>
<dbReference type="InterPro" id="IPR029063">
    <property type="entry name" value="SAM-dependent_MTases_sf"/>
</dbReference>
<dbReference type="PANTHER" id="PTHR45527:SF1">
    <property type="entry name" value="FATTY ACID SYNTHASE"/>
    <property type="match status" value="1"/>
</dbReference>
<feature type="domain" description="Carrier" evidence="5">
    <location>
        <begin position="28"/>
        <end position="104"/>
    </location>
</feature>
<sequence length="7860" mass="872343">MSQHLNQDYQAQKVERHEPHTIAEGLSMDPTDVEHRLRCLWAQVLDIRENSIGKDAHFLNLGGDSMAAINLVGAVRNAGMSLNVAEVFRQPILGDQAVALTKLQSEEATITPFSLLPVDSVETLRDDLSALCGLTSASVEDAYPCTPLQRELISSQETGNMLQMVLELSDDINIASFQNAWEQAIAFIPILRTRIVQHDHFGLVQVVCRGETEWNWAQSDLDEYLEKDRSLTMEPGSRLLRFALVHGDDMKARYFVLSIHMAIYDEWSLLSHILDVVNEEYWGTEPDKGPSERVGFNAFVKHLLHAKDADADEYWKSYLADGEFTPFPSLPTSVKQPRAHRSLELDFPFQPSAGVTGATTLRGALALLVSRRTASPDVVFGGLGAGRCADLVGVEGLIGPMAVKVPVRVLVREGQTIQDYLQVVQQEAVDMIPFEQTGVNRISQLSHDGRSAAGFQTLLVMRHADEMDSGALGVWRTFGLQQHIGKYALTLECLLRGKELKIRAFFDPEVINEWTVELMTRQLKTLIEQLSHSRPEQTLGDVRALTRDDEAVIWNWNQSVPPASERYVCDFIRQQARERPDSPAISAWDGDLRYGELDELSERLACYLVQQREVGPEVLVPLCCEKSLWAVVAILAVLKAGGAFVPLDPSQGESRRQFILEQTRARLVLVTASHKGISLPPGCLPFVVDRQSLDSLSNEVTQPALLPQVEPKSAAYVIFTSGSTGQPKGVVIEHRAISTSSQNHGPRYKCGPTSRVLQFASYTFDASLLEILTTLCFGACVCIPSEEERLEDLAGFINAKSVNLAILTPTVSRTLRREDVPTLGTLVLVGEAVTQIDYETWAGAQPQSLFNAYGPTEAAVLATVSESCGVASRPDNIGKATGCVTWVVNRWDHTLLAPLGTVGELVLEGHVLAREYLHDAEKTSAVFIKDPAWLLKGTKDQPGRTGRIYKTGDLVRYNEDGSLTFLGRKDDQVKVRGRRVELGEIEYHVKACMPFTEQLVTDVITPGGQASNPILTVFLTTKDYEKSPVHDIPSLGTPLTVKGLELIPVHSKVEAMLSQWLPTYMIPTLYIKLSEMPLLPSGKTNRKKLREIGSSLSAMQLAELQTDSASESQGQGDEPQTEAGRLLRDLWADMFHVDPDSLGVNSDFFRHGGDSVVAMKLVGAARKAGCKLTVAGIFEHPVLAAQARIMRSISETKIETIEPFSLLGDNTRTAEEFCKGLSALYDVDPSLIEDAYPCTLLQEGFMSESTRNSSLYVSQIILELSRDIQIEAFMSAWEEVVRTTHVLRTRIYHSKLGLVQVVYRNDPKWTRISAGGLEKYLETDKMSQMKLGDPLSRFAIMMGDENESPKFVCTLHHSLYDGWSLPIIENLTKRAYNAFTAAADVKSALEAPASFNSFIRYISEAPSPAADEYWTTYLADGEFAPFPPLPTSVTDAQGDQSLEMSFRLNTPMDVTTSSLLRGALALLLSQYTGNSDVIFGTVVTGRNAPVVGIEEIVGPTIAAVPVRVDVSKDRLVSEYLQLIQRQATEMISFEQTGLTRISKMSDICRTACDFQTLLVIQPQEGVLQGNSFFGKWHTSDEQEFVNYALTLECFLEGDKLRLRASFDSHVLSQSKVEWLMHHFTEILRQLSDPETARVRIDGIDTVTAKDRELLWQWNQLDPVMVEKCVHDVICEHAQTTPDRPAVCSWDGNLTYHELDELSTRLAAQLVLQGVGPEVVVPLCFEKSVWTIVAVLGVLKSGGAFVLLDSNLPDARLQRICHQVQATVAVTSPSNQQRLPILSAIVLSRESLEAMPLHMPSKQSAVTPSNAAYVIFTSGSTGEPKGCVIEHRSYCSVATHGRTMHMSQETRTLQFGSYSFAGAIMEILMTLIYGGCICVPSEEQRRDGQLAQTIRKLDVSWAFLTATVLSQLKPEDVPSLRTITIGGEAIRSSQITEWASKVELRQTYGSSETSAVISSARLVEYSSTSSDVGKAEAGRYWIVSPTDSNRLMPVGVPGEILLEGPTVGRHYLGLAEKTAEVFIDCPAWRSSFGTPATTSRFYKMGDIGAFKPDGSIELLARKDMQIKLRGQRIEIGEIEYQAKIATPDLKAVAVELTLLHGSTGPALIGFLVFDMKVQDDSKQGSKKFDARIIRAVKTIQESLESVLPYYMVPSVLVPVSHLPLTPSGKIDRRRLRQMGSDLSGEELATLRTLGTEGKRMPQTEMEHRLRDVWAQVLNIKAERIGIDDTFFQVGGDSITAMQVSSSARALLGEISSADVLQKKTIARLAAQLSSSADQAHTQTILNINDGQPFQLSPIQHLYALLEPDPTRCFDQGFYLGLRSNVSLNALEKAVETVVSRHPMLRSRFNSIEGVWQQQVVDDVPSSFHVDEIEFVRPIVPSEEQDAVRQCREQINIQDGPVLTAVLLKQPDSLSFFITAHHILIDLVSWRVILQELEELLTSKQAIMSSSMDFQTWTILQAQHTATSLSNETYDVQLPLLSYWGVAASQVVEGETIQRRFMLDNATSAALLGKCNEAFGTRPLELLIAALIHSFHAIFSDRAVPDIFTEGHGREPWDDAIDVARTVGWFSTLFPVSVPSTSTSSLPDTVRQVKDWIRSLSKNGWSYFNSKFGDDEKARVNAKGFPSEILFNFAGSFQQLEREDSLFENLVIPSGAEASSFTGLSRFSVFVVEAQVERGCLSMLFDYPRALCYQDKISAWTNECQTSLESLVADLGERSPEWTLADFPMAFTSYNEISEFEKRLLQQLNIKDLSDVEDIYPCSPIQEGILIAQSKDPRNYRTVLQLELVASNGHVIDVSKVEQAWRAVVQRHSLLRAVVVDNMPGSNTMMNIILKNPQPSISLEDSVIAEESSGSAQVSYHRYGPQHHLSVYRPDGNRLNMKLEMNHIIADGHSHSNILIRDFKQAYNGDLEPIATSYVDFVKYIGSRPQEIDQTFWVERLAGVEPCILPGAPKGNKINDAGFALHVHNVDVESLRGLCTEAEVTMSTVIETSWALVLLQFTGLTTPCFGVIASGRDIPVKHVDEVFGPIINMIPLRPQIETGSSVIETLRRVHEEYVSSLPHQQYPLMAIHRDLNISQSGLFNTLFNYQRIITAVDDVEAFSLTNVGSQDPLDFDILLDVIDSGEDIDITLSFGPNFTSRDQGTLILNAFSNAMRSLIANSRAKIGNVSLLGSDDEAKIWAWNSTLPKKVNGCMHNLLTAQASITPDAVAISAWDGELTYRELETLSTRLASHLIMLGIETGMIIPLCFEKSMWTLVTVFAVSKAGGTVVLFDTTLPEARLRSMWDQCAAKIVCTSEANRQLAAQFSTSPVVIGLSLFDEIPDVGTESLPEVDSESPFYVCFTSGSTGRPKGLLVSHSNYRSALHSQIDAFDVSSDSRIYDFASYSFDITFLNTFVAISSGACLCIPSEEQRKTSLNESLRDTRATLVVLTPSAARILEPTTLSDLRTLMLVGEPLTISDIQRWWGHFRVMNVYGPSECTSLSIMNTDTSSPEMITRLGIGMGSRTWVVDPIDHNKLVPIGAIGELLIEGPIVGRGYLGEPEKTEAAFIVDPTWLLRGLEAHVGHPRSKLYKTGDLVQYNNDGSLSFVRRKDTQVKIRGQRLELGEVESHVQQCMPAAQQIVAEVIIPEGKKDSEILVVFFTADTKDTASLFSHSSQVTDDVDCVFVSNDMQTELSQRLPSYMLPSMYFFMKALPTTATDKTDRKQLRAIGSEISLTQLAELRTRAQGEKRQPQTEREHQLRALWAQVLSIDVQNIGIDDNFFSLGGDSITGMRLADNARRIGIILTVTDIFRHPMLEVQARAQSGTSISDVKSIEPFSLLDDSIDRQQLLKEISAMCTMDERLIEDAYPCTPLQEGLFSLSIKQRGNYILQAVQELSSNVDIEALKQALEDVVQVTAILRTRFVQHTQLGLIQVVCREEMDWQECGDYQALIQADRSAPMGLGDRLCRFGLADSDDGLRLVFSIHHAIYDGAAFTLLVAIIEKAYAARVSKNMPERLTERTKFNTFVRHVRDVNDDSETYWRSYLENAEFTPFPSLPASVTEPAGDKTLEFTIKVVSNASEVTMATVIRGAVSIVIGQHTNSTDVIFGAISSGRNAPVANVSTIVGPTIATVPVRVRLQSDQTIRDYLKTIQQQSIDTTLYEQLGLQRIARISEDTRTACDFQTLLVIQPKEASQPGHGVLGSMKAATNRVEFTTYAITLECSLGGGEIAVKASFDTRVLDEWKMQNLMRQFSHTVDQLTNATPEQTIGDISGVTENDRSILGQWNGTELPMVERRVHDVIGDHIQARPDATAVCSWDGEITYQELDKLSMKLAWHLNKLGVVPETVVPLCFEKSLWTVVAILGVLRAGGAFVLLDPRLPEARLNNICKQVNAQLGITSPSCQARLSNIVSQTVALSQEMLQGLDNESETPLPWTQASPTNAAYVIFTSGSTVGHGSVMNMSPETRALQFGSYSFAGAIMETLMTLMYGGCVCIPSEEQRGSQLEEAISKLDANWAFLTSTVLAQLSRPENVPSLRTICVGGEPIRTTQIKEWAPKVHLRQTYGSSETSAVVSSARLLASSHNSEVGKATTGRYWIVDPTDTDRLVPLGAPGEILIEGPTIGREYLDQPEKTAATFIDAPVWRATFPSATLHGSTQFYKTGDIGAYISDASIELLGRKDTQVKLRGQRIETGEIEFQAKRATSHVKEAVVELTLLGDGHSRNPELIGFLVLNAGDRDASKVETEHVEYDAKTKDTIQTVQNHLETVLPYYMVPSVLVPIPQLPLTASGKTDRRRLREVGSALSTQQLEGLRRAVRGHLQLPRTRTEKHLRDLWAVVLNVEAQTISVTDSFFKLGGDSVIAMKLASAARDGGFSLSVSDIFQHPTIATQAEVCSPAIDIEIPPPFSLLGDNLDADDLCNSLAKLCHTHPSLIEDAYPCTPLQEGLLSLSAKRTGEYVMQAILELSDNLELDNFKSAWQRVAAAIPILRTKIVQHSQCGLVQVVAKQDIDWIDATGLEDYLQVDRERPMHLGHQLSRYALVKNETNSHRWFVWSLHHAVYDGFGLPLILDALHQGYAGETLPSMPGFQLFIKYLNSQSWETTADYWKRAMEGHESPQFPALPPSVKQPIANEAIERKLPLKHSSLNITTSTLLQAAWGLVAGRMTNSEDVTFGVTVSGRKAPVPGIDKMPCPVLATVPWRIKFAKDEGTWDYLRAVQQQATDMIQFEQTGLHRIARISPETQQACTFQTLLVIQPQEKIDFETCLGKWRESGRQSEWFNTYALVVHLDLGSDCISARAEFDSRVIEPSAVQQLLARLDFVMQQLNAAGPQQKLSDINFMTQDDLEAIWDWNKNAPLPVERFVHEMIEEVAQARPTASSICAWDGSLTYAQLDSLSTKLASRLAGLYFGPEKIIPLCFNKSMWVPVAMLAVLKAGAAFVLLEPSLPEQRLRAMVQQVKASLILSSSTNLNLSSRLSSVVLEVNSDSLESFERVENPKPQTPPSSTPMFVVFTSGSTGTPKGAVISHQNFSTCIRYHAEPFGFEESSRVFNFASYAFDLSVYEAVLTMATGGCICIPDDRDRSANLSNTMAAMKITQATLTPTVARLLDPLALPDLKTLALVGEAFSTKDVLPWWDRVRVINAYGPAECTACSTINHSPSSPEEVIRIGAGAGQVTWVVDPNDHNVLLPPGCTGELMLEGPLVGLGYINEPEKTAAAFVHDPAWLLQGSTRHQGHRARMYKTGDLVRYNDDGTLTYVGRKDAQTKLRGQRLELGEVEHWVHRCKPEAVQVVAEVIVPQGENASQILAAFVETGDKGQHYNDSNAIKATISTLDPKTEDELAEHLPNYMIPTVLIALYQLPLTPTGKINRRRLREIGASFSRQDLAEVNAGPRESKRQPVTPTERRMQELWAQALHINREMIGLDDSFFKLGGDSIAAMKLVGESHKLHLHLSVADIFRHPRLHAVARQAVHLDEGALDQIPQTEYSGPVQQSFAQARLWFLEQLYPGLTWYHIPWATRIKGQLNVDALKAAILAVESRHDVLRTTFSSVNGINLQSVHPFQPSELKFVDLQGDETALLQAVYQEQTRPFDLETEPGWRVAIYRMSDDDHALSITQHHVISDGWSVDILCKEMTRFYRASVHGNLSLELGPLPFQYRDYSTWQRQQVDTHERQLRYWLKELESSRPAELLCDKPRPATLSGHADKQEIKIEGPLYQKLQQFCQEKEVTPFVVLLAAFRSTHYRLTDSTDATIGAPNANRDLWQVKEMLGFFVNLQCIRIKVQDDTFEELVQHVQSTVTAALDNQDVPFDRIISNLSLEDRDLSRNPLVQILFALHSQTDIGTLSLDGVETEPIVPPMTSRFDMEVHFYQSAQSLMGYCIFSSDLYLPETISSLLSVFHAVLNRALDEPKTQISLLPLFTDEERFAANEMDLLRIHQTDYPRDQSLVDVFCKQVAACPDKIAVKDSSSTLTYAELDQQSDTLARWLLTKRSLSPETLVGVYANRCCQTIVAFLGILKANCAYLPLDVKNPLSRIETILSSVEGHKVVLLGPNLPPPAVELKDVEFIRIQETLDELDESKERTLAKPTVSSLAYVMFTSGSTGKPKGVMIEHRSLIRLVKSNLASLLPPGTVSAHISNIAFDTSAWEIWSTILNGGTLICIDAMTVLDFKAVTETFAREKVQSAFCTPALLKQYLIECPAAIGQLEAILVGGEKLDTQDTFTALALMKGNGKVVNAYGPTENTVFSAFYSIPDGEHCENGVPIGGAISDSGIYILDPRQQLVPVGVLGELVVVGECLARGYTDPQRNADRFVTVRIDGVSMRAYRTGDYGRYRPVDGKLEFMGRLDGQIKIRGQRVEIGEIEHVLVGHNSVNDSVVLVQQQEDQDSQLIGFITIGEQQQQQQSLEEQYQPDEDETAKHIELWKELWDSDKYTTLENVDLNGVGRDFIAWTSMYDGSQLDTMEMNEWLDDTIATIDTITGGAAGNVLEIGTGSGMVLFNLSKGMDKYFGLEPTPTAVDYVMRTAKSIPALADKVLVRTGTAADVSQLKGLFSPDLVIINSVSQYFPSQDYLFKVVEDLVQFGSAKTLFFGDMRSLALYKQFQVSSALHVASGVASRDEVQRKMAEIEQAELELLVDPGFFTALSDRLPHLIEHVEILPKRVKATNELSCYRYAAVVHLKTVDSQRQITDIRQDEWVDFAENKLDRESLVQLLQQSSDSPTVAIGNIPYSKTILERHIVESLDQEVNESKDQDNWFNSVHQKARECPSLSAYELEEIAQQTGFRVEASWGRQYLQRGGLDAVFHRRDVAGQGDRVLFRFPTDHRGRPAQSLTTQPLRQQLKARVIKELYESLRASLPTYMIPQRIIVLEKMPVNENGKVDRRALSKTVQKTTVTVQGEKRQPSSDTEKKMQQIWGHVLNINAVSIGLDDNFFELGGNSISAMRVVGEARKVNILLVVADIFRHGSLELLVHHISTKDVSKIDEQVKDVVLVDQYTKAALLQELESLDLDIQASAVEDILPLTSFQQKAVSIDQLTGPWCHYLYFDLGHKVDQSKLVRNFAWTLERFPLLRSRFLFLQDTFWQIVHKKMEAPLFIQDVEEDLDDYVHRFFPQDLQTLSTTQPPLAVFLLQHKVHGVRLVFRLSHAQYDGVSMPVIFQSLLDGHDETGSAPSFSTFLSYASLKQPQSVKYWKNLLQGSSPAIIPRDLLLPQGDIQDSVPKAIKTTRDIKMPTLPANITPASLVSAAWSLLLSRITGSDDIVFGHNVAGRNSAIPGIETMHCTDWPAESDSFGTLLHHQNIEENPTIRFGDSKCQLQGFLNPHVIVREIMLMSYPRGSRLELNLMSNTTLMTSDAAQALVDAVGEIIEKMANSMNTPLASFTDSLDLGSPFI</sequence>
<dbReference type="NCBIfam" id="NF003417">
    <property type="entry name" value="PRK04813.1"/>
    <property type="match status" value="7"/>
</dbReference>
<evidence type="ECO:0000259" key="5">
    <source>
        <dbReference type="PROSITE" id="PS50075"/>
    </source>
</evidence>
<feature type="domain" description="Carrier" evidence="5">
    <location>
        <begin position="3731"/>
        <end position="3807"/>
    </location>
</feature>
<dbReference type="PROSITE" id="PS00012">
    <property type="entry name" value="PHOSPHOPANTETHEINE"/>
    <property type="match status" value="4"/>
</dbReference>
<dbReference type="InterPro" id="IPR001242">
    <property type="entry name" value="Condensation_dom"/>
</dbReference>
<gene>
    <name evidence="6" type="ORF">PT974_12282</name>
</gene>
<evidence type="ECO:0000313" key="6">
    <source>
        <dbReference type="EMBL" id="KAK5988142.1"/>
    </source>
</evidence>
<dbReference type="CDD" id="cd19542">
    <property type="entry name" value="CT_NRPS-like"/>
    <property type="match status" value="1"/>
</dbReference>
<keyword evidence="3" id="KW-0436">Ligase</keyword>
<dbReference type="InterPro" id="IPR006162">
    <property type="entry name" value="Ppantetheine_attach_site"/>
</dbReference>
<feature type="compositionally biased region" description="Polar residues" evidence="4">
    <location>
        <begin position="1"/>
        <end position="10"/>
    </location>
</feature>
<dbReference type="NCBIfam" id="TIGR01733">
    <property type="entry name" value="AA-adenyl-dom"/>
    <property type="match status" value="5"/>
</dbReference>
<protein>
    <submittedName>
        <fullName evidence="6">Nonribosomal peptide synthetase dtxS1</fullName>
    </submittedName>
</protein>
<evidence type="ECO:0000313" key="7">
    <source>
        <dbReference type="Proteomes" id="UP001338125"/>
    </source>
</evidence>
<dbReference type="InterPro" id="IPR036736">
    <property type="entry name" value="ACP-like_sf"/>
</dbReference>
<dbReference type="InterPro" id="IPR009081">
    <property type="entry name" value="PP-bd_ACP"/>
</dbReference>
<feature type="domain" description="Carrier" evidence="5">
    <location>
        <begin position="7372"/>
        <end position="7448"/>
    </location>
</feature>
<dbReference type="CDD" id="cd05930">
    <property type="entry name" value="A_NRPS"/>
    <property type="match status" value="1"/>
</dbReference>
<dbReference type="InterPro" id="IPR010071">
    <property type="entry name" value="AA_adenyl_dom"/>
</dbReference>
<dbReference type="Pfam" id="PF00550">
    <property type="entry name" value="PP-binding"/>
    <property type="match status" value="7"/>
</dbReference>
<dbReference type="Gene3D" id="2.30.38.10">
    <property type="entry name" value="Luciferase, Domain 3"/>
    <property type="match status" value="3"/>
</dbReference>
<keyword evidence="2" id="KW-0597">Phosphoprotein</keyword>
<dbReference type="PROSITE" id="PS00455">
    <property type="entry name" value="AMP_BINDING"/>
    <property type="match status" value="5"/>
</dbReference>
<comment type="caution">
    <text evidence="6">The sequence shown here is derived from an EMBL/GenBank/DDBJ whole genome shotgun (WGS) entry which is preliminary data.</text>
</comment>
<dbReference type="PANTHER" id="PTHR45527">
    <property type="entry name" value="NONRIBOSOMAL PEPTIDE SYNTHETASE"/>
    <property type="match status" value="1"/>
</dbReference>
<dbReference type="Pfam" id="PF00668">
    <property type="entry name" value="Condensation"/>
    <property type="match status" value="8"/>
</dbReference>
<dbReference type="Gene3D" id="3.40.50.980">
    <property type="match status" value="6"/>
</dbReference>
<dbReference type="InterPro" id="IPR042099">
    <property type="entry name" value="ANL_N_sf"/>
</dbReference>
<keyword evidence="7" id="KW-1185">Reference proteome</keyword>
<dbReference type="Pfam" id="PF00501">
    <property type="entry name" value="AMP-binding"/>
    <property type="match status" value="6"/>
</dbReference>
<feature type="domain" description="Carrier" evidence="5">
    <location>
        <begin position="4800"/>
        <end position="4876"/>
    </location>
</feature>
<dbReference type="Gene3D" id="3.30.300.30">
    <property type="match status" value="7"/>
</dbReference>
<feature type="domain" description="Carrier" evidence="5">
    <location>
        <begin position="2199"/>
        <end position="2275"/>
    </location>
</feature>